<organism evidence="1 2">
    <name type="scientific">Candidatus Desulfobacillus denitrificans</name>
    <dbReference type="NCBI Taxonomy" id="2608985"/>
    <lineage>
        <taxon>Bacteria</taxon>
        <taxon>Pseudomonadati</taxon>
        <taxon>Pseudomonadota</taxon>
        <taxon>Betaproteobacteria</taxon>
        <taxon>Candidatus Desulfobacillus</taxon>
    </lineage>
</organism>
<reference evidence="1" key="1">
    <citation type="journal article" name="DNA Res.">
        <title>The physiological potential of anammox bacteria as revealed by their core genome structure.</title>
        <authorList>
            <person name="Okubo T."/>
            <person name="Toyoda A."/>
            <person name="Fukuhara K."/>
            <person name="Uchiyama I."/>
            <person name="Harigaya Y."/>
            <person name="Kuroiwa M."/>
            <person name="Suzuki T."/>
            <person name="Murakami Y."/>
            <person name="Suwa Y."/>
            <person name="Takami H."/>
        </authorList>
    </citation>
    <scope>NUCLEOTIDE SEQUENCE</scope>
    <source>
        <strain evidence="1">317325-3</strain>
    </source>
</reference>
<evidence type="ECO:0000313" key="2">
    <source>
        <dbReference type="Proteomes" id="UP000662914"/>
    </source>
</evidence>
<dbReference type="Proteomes" id="UP000662914">
    <property type="component" value="Chromosome"/>
</dbReference>
<dbReference type="KEGG" id="ddz:DSYM_18390"/>
<dbReference type="SUPFAM" id="SSF159245">
    <property type="entry name" value="AttH-like"/>
    <property type="match status" value="1"/>
</dbReference>
<name>A0A809R0H4_9PROT</name>
<sequence>MSESLQQRRDAWNASRFRPGESGGLYESYFLRGNHPERPLAFWIRYTIFCPKGRPQEAQGELWAIYFDGETSKVSAVKESRPITECQFSRDCLDVRIGSATLTDGALDGRAASAEHAVSWRLTFAGGGAPLLLLPEAMYAGGFPKAKALVARPNALFSGTLTVDGREIALSGWRGSQNHNWGSRHTDRYVWGQVAGFDNAPEAFLECAAAQVRVGPFWSPRLTLLVLRDGDEEIALNGLLQAARAQGDYDFFTWTLDSRSPQARLHGRIEAPAAAFVGLNYLNPPGGAKTCLNSKLASAEFTLERPGRPAKTFVTRSRAAFEILTDRRDHGIAVSA</sequence>
<evidence type="ECO:0000313" key="1">
    <source>
        <dbReference type="EMBL" id="BBO21140.1"/>
    </source>
</evidence>
<evidence type="ECO:0008006" key="3">
    <source>
        <dbReference type="Google" id="ProtNLM"/>
    </source>
</evidence>
<proteinExistence type="predicted"/>
<protein>
    <recommendedName>
        <fullName evidence="3">AttH domain-containing protein</fullName>
    </recommendedName>
</protein>
<dbReference type="EMBL" id="AP021857">
    <property type="protein sequence ID" value="BBO21140.1"/>
    <property type="molecule type" value="Genomic_DNA"/>
</dbReference>
<dbReference type="AlphaFoldDB" id="A0A809R0H4"/>
<accession>A0A809R0H4</accession>
<gene>
    <name evidence="1" type="ORF">DSYM_18390</name>
</gene>